<accession>A0A369YL66</accession>
<dbReference type="EMBL" id="QEPN01000001">
    <property type="protein sequence ID" value="RDE73767.1"/>
    <property type="molecule type" value="Genomic_DNA"/>
</dbReference>
<proteinExistence type="predicted"/>
<organism evidence="1 2">
    <name type="scientific">Haemophilus sputorum</name>
    <dbReference type="NCBI Taxonomy" id="1078480"/>
    <lineage>
        <taxon>Bacteria</taxon>
        <taxon>Pseudomonadati</taxon>
        <taxon>Pseudomonadota</taxon>
        <taxon>Gammaproteobacteria</taxon>
        <taxon>Pasteurellales</taxon>
        <taxon>Pasteurellaceae</taxon>
        <taxon>Haemophilus</taxon>
    </lineage>
</organism>
<comment type="caution">
    <text evidence="1">The sequence shown here is derived from an EMBL/GenBank/DDBJ whole genome shotgun (WGS) entry which is preliminary data.</text>
</comment>
<dbReference type="InterPro" id="IPR019289">
    <property type="entry name" value="Phage_tail_E/E"/>
</dbReference>
<sequence>MANAATTLMNNFRSYKTYTLKYPVATPDGSTITEVTLRRLKGSDQAAYESQDFNAEKDGYKITKFFLTRLSNLIPEDIDEFDQADLQALGKLITDLVTEGKSED</sequence>
<dbReference type="AlphaFoldDB" id="A0A369YL66"/>
<evidence type="ECO:0000313" key="1">
    <source>
        <dbReference type="EMBL" id="RDE73767.1"/>
    </source>
</evidence>
<protein>
    <submittedName>
        <fullName evidence="1">Phage tail assembly protein</fullName>
    </submittedName>
</protein>
<name>A0A369YL66_9PAST</name>
<dbReference type="RefSeq" id="WP_111401492.1">
    <property type="nucleotide sequence ID" value="NZ_QEPN01000001.1"/>
</dbReference>
<reference evidence="1 2" key="1">
    <citation type="submission" date="2018-05" db="EMBL/GenBank/DDBJ databases">
        <title>Draft Genome Sequences for a Diverse set of 7 Haemophilus Species.</title>
        <authorList>
            <person name="Nichols M."/>
            <person name="Topaz N."/>
            <person name="Wang X."/>
            <person name="Wang X."/>
            <person name="Boxrud D."/>
        </authorList>
    </citation>
    <scope>NUCLEOTIDE SEQUENCE [LARGE SCALE GENOMIC DNA]</scope>
    <source>
        <strain evidence="1 2">C2002001239</strain>
    </source>
</reference>
<evidence type="ECO:0000313" key="2">
    <source>
        <dbReference type="Proteomes" id="UP000253872"/>
    </source>
</evidence>
<dbReference type="Proteomes" id="UP000253872">
    <property type="component" value="Unassembled WGS sequence"/>
</dbReference>
<dbReference type="Pfam" id="PF10109">
    <property type="entry name" value="Phage_TAC_7"/>
    <property type="match status" value="1"/>
</dbReference>
<gene>
    <name evidence="1" type="ORF">DPV93_01005</name>
</gene>